<dbReference type="Gene3D" id="3.40.33.10">
    <property type="entry name" value="CAP"/>
    <property type="match status" value="1"/>
</dbReference>
<dbReference type="Proteomes" id="UP000016931">
    <property type="component" value="Unassembled WGS sequence"/>
</dbReference>
<dbReference type="SMART" id="SM00198">
    <property type="entry name" value="SCP"/>
    <property type="match status" value="1"/>
</dbReference>
<dbReference type="SUPFAM" id="SSF55797">
    <property type="entry name" value="PR-1-like"/>
    <property type="match status" value="1"/>
</dbReference>
<dbReference type="OrthoDB" id="337038at2759"/>
<dbReference type="CDD" id="cd05380">
    <property type="entry name" value="CAP_euk"/>
    <property type="match status" value="1"/>
</dbReference>
<dbReference type="InterPro" id="IPR035940">
    <property type="entry name" value="CAP_sf"/>
</dbReference>
<dbReference type="HOGENOM" id="CLU_035730_5_1_1"/>
<gene>
    <name evidence="4" type="ORF">SEPMUDRAFT_123861</name>
</gene>
<dbReference type="PANTHER" id="PTHR10334">
    <property type="entry name" value="CYSTEINE-RICH SECRETORY PROTEIN-RELATED"/>
    <property type="match status" value="1"/>
</dbReference>
<dbReference type="InterPro" id="IPR018244">
    <property type="entry name" value="Allrgn_V5/Tpx1_CS"/>
</dbReference>
<evidence type="ECO:0000313" key="5">
    <source>
        <dbReference type="Proteomes" id="UP000016931"/>
    </source>
</evidence>
<evidence type="ECO:0000256" key="2">
    <source>
        <dbReference type="SAM" id="SignalP"/>
    </source>
</evidence>
<accession>M3B707</accession>
<keyword evidence="5" id="KW-1185">Reference proteome</keyword>
<dbReference type="PRINTS" id="PR00837">
    <property type="entry name" value="V5TPXLIKE"/>
</dbReference>
<feature type="domain" description="SCP" evidence="3">
    <location>
        <begin position="100"/>
        <end position="247"/>
    </location>
</feature>
<dbReference type="InterPro" id="IPR014044">
    <property type="entry name" value="CAP_dom"/>
</dbReference>
<reference evidence="4 5" key="1">
    <citation type="journal article" date="2012" name="PLoS Pathog.">
        <title>Diverse lifestyles and strategies of plant pathogenesis encoded in the genomes of eighteen Dothideomycetes fungi.</title>
        <authorList>
            <person name="Ohm R.A."/>
            <person name="Feau N."/>
            <person name="Henrissat B."/>
            <person name="Schoch C.L."/>
            <person name="Horwitz B.A."/>
            <person name="Barry K.W."/>
            <person name="Condon B.J."/>
            <person name="Copeland A.C."/>
            <person name="Dhillon B."/>
            <person name="Glaser F."/>
            <person name="Hesse C.N."/>
            <person name="Kosti I."/>
            <person name="LaButti K."/>
            <person name="Lindquist E.A."/>
            <person name="Lucas S."/>
            <person name="Salamov A.A."/>
            <person name="Bradshaw R.E."/>
            <person name="Ciuffetti L."/>
            <person name="Hamelin R.C."/>
            <person name="Kema G.H.J."/>
            <person name="Lawrence C."/>
            <person name="Scott J.A."/>
            <person name="Spatafora J.W."/>
            <person name="Turgeon B.G."/>
            <person name="de Wit P.J.G.M."/>
            <person name="Zhong S."/>
            <person name="Goodwin S.B."/>
            <person name="Grigoriev I.V."/>
        </authorList>
    </citation>
    <scope>NUCLEOTIDE SEQUENCE [LARGE SCALE GENOMIC DNA]</scope>
    <source>
        <strain evidence="4 5">SO2202</strain>
    </source>
</reference>
<dbReference type="PROSITE" id="PS01009">
    <property type="entry name" value="CRISP_1"/>
    <property type="match status" value="1"/>
</dbReference>
<dbReference type="GeneID" id="27899003"/>
<evidence type="ECO:0000256" key="1">
    <source>
        <dbReference type="SAM" id="MobiDB-lite"/>
    </source>
</evidence>
<dbReference type="InterPro" id="IPR001283">
    <property type="entry name" value="CRISP-related"/>
</dbReference>
<protein>
    <submittedName>
        <fullName evidence="4">PR-1-like protein</fullName>
    </submittedName>
</protein>
<dbReference type="STRING" id="692275.M3B707"/>
<feature type="signal peptide" evidence="2">
    <location>
        <begin position="1"/>
        <end position="24"/>
    </location>
</feature>
<dbReference type="GO" id="GO:0005576">
    <property type="term" value="C:extracellular region"/>
    <property type="evidence" value="ECO:0007669"/>
    <property type="project" value="InterPro"/>
</dbReference>
<feature type="region of interest" description="Disordered" evidence="1">
    <location>
        <begin position="45"/>
        <end position="96"/>
    </location>
</feature>
<feature type="compositionally biased region" description="Low complexity" evidence="1">
    <location>
        <begin position="58"/>
        <end position="96"/>
    </location>
</feature>
<dbReference type="RefSeq" id="XP_016763733.1">
    <property type="nucleotide sequence ID" value="XM_016901866.1"/>
</dbReference>
<name>M3B707_SPHMS</name>
<keyword evidence="2" id="KW-0732">Signal</keyword>
<dbReference type="EMBL" id="KB456261">
    <property type="protein sequence ID" value="EMF15612.1"/>
    <property type="molecule type" value="Genomic_DNA"/>
</dbReference>
<dbReference type="AlphaFoldDB" id="M3B707"/>
<dbReference type="Pfam" id="PF00188">
    <property type="entry name" value="CAP"/>
    <property type="match status" value="1"/>
</dbReference>
<feature type="chain" id="PRO_5004031785" evidence="2">
    <location>
        <begin position="25"/>
        <end position="269"/>
    </location>
</feature>
<evidence type="ECO:0000313" key="4">
    <source>
        <dbReference type="EMBL" id="EMF15612.1"/>
    </source>
</evidence>
<dbReference type="OMA" id="WANEYAF"/>
<dbReference type="eggNOG" id="KOG3017">
    <property type="taxonomic scope" value="Eukaryota"/>
</dbReference>
<organism evidence="4 5">
    <name type="scientific">Sphaerulina musiva (strain SO2202)</name>
    <name type="common">Poplar stem canker fungus</name>
    <name type="synonym">Septoria musiva</name>
    <dbReference type="NCBI Taxonomy" id="692275"/>
    <lineage>
        <taxon>Eukaryota</taxon>
        <taxon>Fungi</taxon>
        <taxon>Dikarya</taxon>
        <taxon>Ascomycota</taxon>
        <taxon>Pezizomycotina</taxon>
        <taxon>Dothideomycetes</taxon>
        <taxon>Dothideomycetidae</taxon>
        <taxon>Mycosphaerellales</taxon>
        <taxon>Mycosphaerellaceae</taxon>
        <taxon>Sphaerulina</taxon>
    </lineage>
</organism>
<evidence type="ECO:0000259" key="3">
    <source>
        <dbReference type="SMART" id="SM00198"/>
    </source>
</evidence>
<proteinExistence type="predicted"/>
<sequence length="269" mass="28656">MHLIYPFAALVATALALPAQLVEHNEVQAVAGVALLLTPEGAQEIHEKRQTRMRHTSTARSSTTSVRPTSTTTASRTTSTSTRSSSTSSGASPTGTLPLTLAQRAVLHHNLHRRNHSAPDVTWDTTLAGYAQTLAERCSFQHNTSIGGSAYGQNIAAGLKDNNITSVITDLWYGSEFNAYLPSYYGQEPDMSKFGSFGHFTQVVWSTTTTIGCFVADCSKTGLANVGSNVPPYLTVCNYGPPGNYIGNFGKSVGKPLGQAIAKWNTGLS</sequence>